<evidence type="ECO:0000256" key="1">
    <source>
        <dbReference type="SAM" id="MobiDB-lite"/>
    </source>
</evidence>
<gene>
    <name evidence="4" type="ORF">BM536_032005</name>
</gene>
<proteinExistence type="predicted"/>
<dbReference type="InterPro" id="IPR010090">
    <property type="entry name" value="Phage_tape_meas"/>
</dbReference>
<dbReference type="OrthoDB" id="3765294at2"/>
<keyword evidence="2" id="KW-0472">Membrane</keyword>
<reference evidence="5" key="1">
    <citation type="submission" date="2016-11" db="EMBL/GenBank/DDBJ databases">
        <authorList>
            <person name="Schniete J.K."/>
            <person name="Salih T."/>
            <person name="Algora Gallardo L."/>
            <person name="Martinez Fernandez S."/>
            <person name="Herron P.R."/>
        </authorList>
    </citation>
    <scope>NUCLEOTIDE SEQUENCE [LARGE SCALE GENOMIC DNA]</scope>
    <source>
        <strain evidence="5">DSM 41896</strain>
    </source>
</reference>
<sequence length="884" mass="90972">MALTVGELNGIITIDARGIDPGLRRAEQAMRQSGRSMGDDADRAGETAGRNLGEGVQTGLLARMRSALSRFRSAGQAAGEEVGEGVARGASNSLRTASGRLADAGRDAGEDAGDALGDGLNDQASAGAGDAVGGVKGKLATLGPAALALGAAAGAALIGAFGEAMEQGKITAKLGAQLGATGAQAERYGKIAGQLFTDAVVDDFQAGADTIRAIASSGLIPPGATNAQIKSIATNAADLADLLGVDVSQAANAAGTMIRNGLVKNSKQAFDLLVKGSRGLGAASEDLLETFTEYGPVFKAAGLSGQTAMGLIRQAVTKGWGKDTDKIGDAFKELNLRVTSGAKSSSDALKSLGLDSQKLADDMSAGGTRGEKAMDTVLDAIRKVGPDSQTAKVAVQDLFGGPGEDLGAALFALDVDKASEAMGGTAGAADKLGNAMRDNAGTKVTQFQRRIQQGVVDFLGTKVIPGMETFRKYVGTKFAGVWEEAGKDGEKGADRVANVALLIGQKLVEKIVEVTPKVLSAVAGLGGKIAEYVMKNPMQVFKIAAIAGAMLTALVALPALVAAGISAVAISIMVGFVGKLISATKTNVPKWWNSFTGWVSKKAGEAGSWLAVLGTAIGRWFGNLWSKYVTQPVSRTWNSWLTSVRGLPGRTTAALSRLGSQLGSTAGQAWQRFKDAGVRKTGEIISYVRGIPGRARSALGGLGGYLFNAGMSLIGGFINGIRAKIGDVRRAASAVLSAARDYFPFSPAKRGPFSGRGYTTYSGRALIQGFGKGIDGEASTLRKRMHTLIASLPRLDVERQVAVRPSMASLVETPPPAGAGGYGGGSGRQRPSVTVLELRSSGSGLDNFLIDRLRAGIHKKGGGDAQFVLSGNNPAMRWTTRVRR</sequence>
<dbReference type="EMBL" id="MPOH02000019">
    <property type="protein sequence ID" value="OQD52736.1"/>
    <property type="molecule type" value="Genomic_DNA"/>
</dbReference>
<feature type="compositionally biased region" description="Gly residues" evidence="1">
    <location>
        <begin position="818"/>
        <end position="827"/>
    </location>
</feature>
<comment type="caution">
    <text evidence="4">The sequence shown here is derived from an EMBL/GenBank/DDBJ whole genome shotgun (WGS) entry which is preliminary data.</text>
</comment>
<keyword evidence="2" id="KW-0812">Transmembrane</keyword>
<keyword evidence="2" id="KW-1133">Transmembrane helix</keyword>
<feature type="transmembrane region" description="Helical" evidence="2">
    <location>
        <begin position="543"/>
        <end position="576"/>
    </location>
</feature>
<evidence type="ECO:0000313" key="5">
    <source>
        <dbReference type="Proteomes" id="UP000184286"/>
    </source>
</evidence>
<dbReference type="AlphaFoldDB" id="A0A1V6MK45"/>
<evidence type="ECO:0000313" key="4">
    <source>
        <dbReference type="EMBL" id="OQD52736.1"/>
    </source>
</evidence>
<feature type="region of interest" description="Disordered" evidence="1">
    <location>
        <begin position="29"/>
        <end position="53"/>
    </location>
</feature>
<organism evidence="4 5">
    <name type="scientific">Streptomyces phaeoluteigriseus</name>
    <dbReference type="NCBI Taxonomy" id="114686"/>
    <lineage>
        <taxon>Bacteria</taxon>
        <taxon>Bacillati</taxon>
        <taxon>Actinomycetota</taxon>
        <taxon>Actinomycetes</taxon>
        <taxon>Kitasatosporales</taxon>
        <taxon>Streptomycetaceae</taxon>
        <taxon>Streptomyces</taxon>
        <taxon>Streptomyces aurantiacus group</taxon>
    </lineage>
</organism>
<protein>
    <recommendedName>
        <fullName evidence="3">Phage tail tape measure protein domain-containing protein</fullName>
    </recommendedName>
</protein>
<feature type="domain" description="Phage tail tape measure protein" evidence="3">
    <location>
        <begin position="208"/>
        <end position="400"/>
    </location>
</feature>
<dbReference type="RefSeq" id="WP_094103801.1">
    <property type="nucleotide sequence ID" value="NZ_MPOH02000019.1"/>
</dbReference>
<feature type="region of interest" description="Disordered" evidence="1">
    <location>
        <begin position="810"/>
        <end position="831"/>
    </location>
</feature>
<dbReference type="Proteomes" id="UP000184286">
    <property type="component" value="Unassembled WGS sequence"/>
</dbReference>
<evidence type="ECO:0000256" key="2">
    <source>
        <dbReference type="SAM" id="Phobius"/>
    </source>
</evidence>
<dbReference type="Pfam" id="PF10145">
    <property type="entry name" value="PhageMin_Tail"/>
    <property type="match status" value="1"/>
</dbReference>
<dbReference type="STRING" id="114686.BM536_032005"/>
<evidence type="ECO:0000259" key="3">
    <source>
        <dbReference type="Pfam" id="PF10145"/>
    </source>
</evidence>
<name>A0A1V6MK45_9ACTN</name>
<reference evidence="4 5" key="2">
    <citation type="submission" date="2017-02" db="EMBL/GenBank/DDBJ databases">
        <title>Draft genome sequence of Streptomyces phaeoluteigriseus type strain DSM41896.</title>
        <authorList>
            <person name="Salih T.S."/>
            <person name="Algora Gallardo L."/>
            <person name="Melo Santos T."/>
            <person name="Filgueira Martinez S."/>
            <person name="Herron P.R."/>
        </authorList>
    </citation>
    <scope>NUCLEOTIDE SEQUENCE [LARGE SCALE GENOMIC DNA]</scope>
    <source>
        <strain evidence="4 5">DSM 41896</strain>
    </source>
</reference>
<accession>A0A1V6MK45</accession>